<feature type="transmembrane region" description="Helical" evidence="8">
    <location>
        <begin position="329"/>
        <end position="349"/>
    </location>
</feature>
<gene>
    <name evidence="9" type="ORF">DFE_2631</name>
</gene>
<feature type="transmembrane region" description="Helical" evidence="8">
    <location>
        <begin position="119"/>
        <end position="140"/>
    </location>
</feature>
<feature type="transmembrane region" description="Helical" evidence="8">
    <location>
        <begin position="457"/>
        <end position="481"/>
    </location>
</feature>
<dbReference type="InterPro" id="IPR051085">
    <property type="entry name" value="MB_O-acyltransferase"/>
</dbReference>
<feature type="transmembrane region" description="Helical" evidence="8">
    <location>
        <begin position="385"/>
        <end position="405"/>
    </location>
</feature>
<dbReference type="Pfam" id="PF03062">
    <property type="entry name" value="MBOAT"/>
    <property type="match status" value="1"/>
</dbReference>
<dbReference type="PANTHER" id="PTHR13285:SF18">
    <property type="entry name" value="PROTEIN-CYSTEINE N-PALMITOYLTRANSFERASE RASP"/>
    <property type="match status" value="1"/>
</dbReference>
<feature type="transmembrane region" description="Helical" evidence="8">
    <location>
        <begin position="304"/>
        <end position="323"/>
    </location>
</feature>
<evidence type="ECO:0000256" key="3">
    <source>
        <dbReference type="ARBA" id="ARBA00022475"/>
    </source>
</evidence>
<evidence type="ECO:0000313" key="9">
    <source>
        <dbReference type="EMBL" id="BBD09357.1"/>
    </source>
</evidence>
<keyword evidence="3 7" id="KW-1003">Cell membrane</keyword>
<evidence type="ECO:0000256" key="4">
    <source>
        <dbReference type="ARBA" id="ARBA00022692"/>
    </source>
</evidence>
<dbReference type="PANTHER" id="PTHR13285">
    <property type="entry name" value="ACYLTRANSFERASE"/>
    <property type="match status" value="1"/>
</dbReference>
<comment type="subcellular location">
    <subcellularLocation>
        <location evidence="1">Cell membrane</location>
        <topology evidence="1">Multi-pass membrane protein</topology>
    </subcellularLocation>
</comment>
<keyword evidence="6 7" id="KW-0472">Membrane</keyword>
<keyword evidence="5 8" id="KW-1133">Transmembrane helix</keyword>
<dbReference type="Proteomes" id="UP000269883">
    <property type="component" value="Chromosome"/>
</dbReference>
<protein>
    <submittedName>
        <fullName evidence="9">Membrane bound O-acyl transferase MBOAT family protein</fullName>
    </submittedName>
</protein>
<sequence length="483" mass="54405">MVFSSSAFLFFFLPLVLLGYYLLPVRLKNLFLLVSSLGFYAWGEVFYVLVMLASIGVNYGSGLLLARAATPRGKKLVLGGAVVFNLGLLGWFKYGGFVVENLNTVLAMIGQQPLPALQLHLPIGISFFTFQAMSYVIDLYRNEVEVQRNPVNLALYISLFPQLIAGPIVRYHDVAAQLRQRRVTLDGFSEGVQRFIIGLGKKMLLANTLGEVADQIMAVAPAELSAPVAWLGIGCYALQIYFDFSGYSDMAIGLGRMFGFHFLENFNYPYIATSIRGFWRRWHISLSSWFRDYLYIPLGGSRVAPWRVMLNLWVVFLLCGLWHGASWNFVIWGALHGLFLVLERTRFGLWLDRCWRPVRHAYVLVVVLVAWVFFRVEALPDALDYIGAMAGLGGVTAKTMAAGTYLPMEKKLMLYAGVLLSIPWALVLAWVRENFSGRYPALLRTPPSWGLDTVQTLALMSILFLSLLHVASATYNPFIYFRF</sequence>
<feature type="transmembrane region" description="Helical" evidence="8">
    <location>
        <begin position="7"/>
        <end position="25"/>
    </location>
</feature>
<dbReference type="GO" id="GO:0042121">
    <property type="term" value="P:alginic acid biosynthetic process"/>
    <property type="evidence" value="ECO:0007669"/>
    <property type="project" value="InterPro"/>
</dbReference>
<dbReference type="PIRSF" id="PIRSF500217">
    <property type="entry name" value="AlgI"/>
    <property type="match status" value="1"/>
</dbReference>
<dbReference type="RefSeq" id="WP_126380254.1">
    <property type="nucleotide sequence ID" value="NZ_AP017378.1"/>
</dbReference>
<name>A0A2Z6B1F5_9BACT</name>
<evidence type="ECO:0000256" key="1">
    <source>
        <dbReference type="ARBA" id="ARBA00004651"/>
    </source>
</evidence>
<keyword evidence="10" id="KW-1185">Reference proteome</keyword>
<evidence type="ECO:0000313" key="10">
    <source>
        <dbReference type="Proteomes" id="UP000269883"/>
    </source>
</evidence>
<proteinExistence type="inferred from homology"/>
<accession>A0A2Z6B1F5</accession>
<feature type="transmembrane region" description="Helical" evidence="8">
    <location>
        <begin position="77"/>
        <end position="99"/>
    </location>
</feature>
<comment type="similarity">
    <text evidence="2 7">Belongs to the membrane-bound acyltransferase family.</text>
</comment>
<keyword evidence="4 8" id="KW-0812">Transmembrane</keyword>
<dbReference type="GO" id="GO:0016746">
    <property type="term" value="F:acyltransferase activity"/>
    <property type="evidence" value="ECO:0007669"/>
    <property type="project" value="UniProtKB-KW"/>
</dbReference>
<evidence type="ECO:0000256" key="7">
    <source>
        <dbReference type="PIRNR" id="PIRNR016636"/>
    </source>
</evidence>
<evidence type="ECO:0000256" key="6">
    <source>
        <dbReference type="ARBA" id="ARBA00023136"/>
    </source>
</evidence>
<keyword evidence="7" id="KW-0012">Acyltransferase</keyword>
<reference evidence="9 10" key="1">
    <citation type="journal article" date="2018" name="Sci. Adv.">
        <title>Multi-heme cytochromes provide a pathway for survival in energy-limited environments.</title>
        <authorList>
            <person name="Deng X."/>
            <person name="Dohmae N."/>
            <person name="Nealson K.H."/>
            <person name="Hashimoto K."/>
            <person name="Okamoto A."/>
        </authorList>
    </citation>
    <scope>NUCLEOTIDE SEQUENCE [LARGE SCALE GENOMIC DNA]</scope>
    <source>
        <strain evidence="9 10">IS5</strain>
    </source>
</reference>
<dbReference type="InterPro" id="IPR028362">
    <property type="entry name" value="AlgI"/>
</dbReference>
<dbReference type="GO" id="GO:0005886">
    <property type="term" value="C:plasma membrane"/>
    <property type="evidence" value="ECO:0007669"/>
    <property type="project" value="UniProtKB-SubCell"/>
</dbReference>
<organism evidence="9 10">
    <name type="scientific">Desulfovibrio ferrophilus</name>
    <dbReference type="NCBI Taxonomy" id="241368"/>
    <lineage>
        <taxon>Bacteria</taxon>
        <taxon>Pseudomonadati</taxon>
        <taxon>Thermodesulfobacteriota</taxon>
        <taxon>Desulfovibrionia</taxon>
        <taxon>Desulfovibrionales</taxon>
        <taxon>Desulfovibrionaceae</taxon>
        <taxon>Desulfovibrio</taxon>
    </lineage>
</organism>
<evidence type="ECO:0000256" key="5">
    <source>
        <dbReference type="ARBA" id="ARBA00022989"/>
    </source>
</evidence>
<feature type="transmembrane region" description="Helical" evidence="8">
    <location>
        <begin position="45"/>
        <end position="65"/>
    </location>
</feature>
<dbReference type="InterPro" id="IPR004299">
    <property type="entry name" value="MBOAT_fam"/>
</dbReference>
<dbReference type="AlphaFoldDB" id="A0A2Z6B1F5"/>
<dbReference type="InterPro" id="IPR024194">
    <property type="entry name" value="Ac/AlaTfrase_AlgI/DltB"/>
</dbReference>
<feature type="transmembrane region" description="Helical" evidence="8">
    <location>
        <begin position="412"/>
        <end position="431"/>
    </location>
</feature>
<evidence type="ECO:0000256" key="2">
    <source>
        <dbReference type="ARBA" id="ARBA00010323"/>
    </source>
</evidence>
<feature type="transmembrane region" description="Helical" evidence="8">
    <location>
        <begin position="361"/>
        <end position="379"/>
    </location>
</feature>
<dbReference type="OrthoDB" id="139172at2"/>
<dbReference type="EMBL" id="AP017378">
    <property type="protein sequence ID" value="BBD09357.1"/>
    <property type="molecule type" value="Genomic_DNA"/>
</dbReference>
<dbReference type="PIRSF" id="PIRSF016636">
    <property type="entry name" value="AlgI_DltB"/>
    <property type="match status" value="1"/>
</dbReference>
<keyword evidence="7 9" id="KW-0808">Transferase</keyword>
<dbReference type="KEGG" id="dfl:DFE_2631"/>
<evidence type="ECO:0000256" key="8">
    <source>
        <dbReference type="SAM" id="Phobius"/>
    </source>
</evidence>